<protein>
    <recommendedName>
        <fullName evidence="4">K Homology domain-containing protein</fullName>
    </recommendedName>
</protein>
<organism evidence="5">
    <name type="scientific">Medioppia subpectinata</name>
    <dbReference type="NCBI Taxonomy" id="1979941"/>
    <lineage>
        <taxon>Eukaryota</taxon>
        <taxon>Metazoa</taxon>
        <taxon>Ecdysozoa</taxon>
        <taxon>Arthropoda</taxon>
        <taxon>Chelicerata</taxon>
        <taxon>Arachnida</taxon>
        <taxon>Acari</taxon>
        <taxon>Acariformes</taxon>
        <taxon>Sarcoptiformes</taxon>
        <taxon>Oribatida</taxon>
        <taxon>Brachypylina</taxon>
        <taxon>Oppioidea</taxon>
        <taxon>Oppiidae</taxon>
        <taxon>Medioppia</taxon>
    </lineage>
</organism>
<accession>A0A7R9QLS7</accession>
<keyword evidence="6" id="KW-1185">Reference proteome</keyword>
<dbReference type="GO" id="GO:0003723">
    <property type="term" value="F:RNA binding"/>
    <property type="evidence" value="ECO:0007669"/>
    <property type="project" value="UniProtKB-KW"/>
</dbReference>
<dbReference type="GO" id="GO:0071051">
    <property type="term" value="P:poly(A)-dependent snoRNA 3'-end processing"/>
    <property type="evidence" value="ECO:0007669"/>
    <property type="project" value="TreeGrafter"/>
</dbReference>
<dbReference type="Gene3D" id="3.30.1370.10">
    <property type="entry name" value="K Homology domain, type 1"/>
    <property type="match status" value="1"/>
</dbReference>
<keyword evidence="3" id="KW-0694">RNA-binding</keyword>
<comment type="subcellular location">
    <subcellularLocation>
        <location evidence="1">Nucleus</location>
    </subcellularLocation>
</comment>
<dbReference type="EMBL" id="OC904947">
    <property type="protein sequence ID" value="CAD7650108.1"/>
    <property type="molecule type" value="Genomic_DNA"/>
</dbReference>
<keyword evidence="2" id="KW-0271">Exosome</keyword>
<feature type="domain" description="K Homology" evidence="4">
    <location>
        <begin position="74"/>
        <end position="120"/>
    </location>
</feature>
<dbReference type="InterPro" id="IPR026699">
    <property type="entry name" value="Exosome_RNA_bind1/RRP40/RRP4"/>
</dbReference>
<evidence type="ECO:0000259" key="4">
    <source>
        <dbReference type="Pfam" id="PF15985"/>
    </source>
</evidence>
<gene>
    <name evidence="5" type="ORF">OSB1V03_LOCUS22702</name>
</gene>
<proteinExistence type="predicted"/>
<dbReference type="GO" id="GO:0000176">
    <property type="term" value="C:nuclear exosome (RNase complex)"/>
    <property type="evidence" value="ECO:0007669"/>
    <property type="project" value="TreeGrafter"/>
</dbReference>
<dbReference type="EMBL" id="CAJPIZ010050372">
    <property type="protein sequence ID" value="CAG2122757.1"/>
    <property type="molecule type" value="Genomic_DNA"/>
</dbReference>
<dbReference type="FunFam" id="3.30.1370.10:FF:000038">
    <property type="entry name" value="exosome complex component RRP40"/>
    <property type="match status" value="1"/>
</dbReference>
<dbReference type="CDD" id="cd22526">
    <property type="entry name" value="KH-I_Rrp40"/>
    <property type="match status" value="1"/>
</dbReference>
<evidence type="ECO:0000256" key="3">
    <source>
        <dbReference type="ARBA" id="ARBA00022884"/>
    </source>
</evidence>
<dbReference type="Pfam" id="PF21262">
    <property type="entry name" value="RRP40_S1"/>
    <property type="match status" value="1"/>
</dbReference>
<evidence type="ECO:0000313" key="5">
    <source>
        <dbReference type="EMBL" id="CAD7650108.1"/>
    </source>
</evidence>
<dbReference type="InterPro" id="IPR012340">
    <property type="entry name" value="NA-bd_OB-fold"/>
</dbReference>
<dbReference type="GO" id="GO:0010468">
    <property type="term" value="P:regulation of gene expression"/>
    <property type="evidence" value="ECO:0007669"/>
    <property type="project" value="UniProtKB-ARBA"/>
</dbReference>
<dbReference type="SUPFAM" id="SSF50249">
    <property type="entry name" value="Nucleic acid-binding proteins"/>
    <property type="match status" value="1"/>
</dbReference>
<dbReference type="InterPro" id="IPR049469">
    <property type="entry name" value="RRP40_KH-I"/>
</dbReference>
<evidence type="ECO:0000256" key="1">
    <source>
        <dbReference type="ARBA" id="ARBA00004123"/>
    </source>
</evidence>
<evidence type="ECO:0000256" key="2">
    <source>
        <dbReference type="ARBA" id="ARBA00022835"/>
    </source>
</evidence>
<dbReference type="InterPro" id="IPR004088">
    <property type="entry name" value="KH_dom_type_1"/>
</dbReference>
<reference evidence="5" key="1">
    <citation type="submission" date="2020-11" db="EMBL/GenBank/DDBJ databases">
        <authorList>
            <person name="Tran Van P."/>
        </authorList>
    </citation>
    <scope>NUCLEOTIDE SEQUENCE</scope>
</reference>
<dbReference type="GO" id="GO:0071038">
    <property type="term" value="P:TRAMP-dependent tRNA surveillance pathway"/>
    <property type="evidence" value="ECO:0007669"/>
    <property type="project" value="TreeGrafter"/>
</dbReference>
<sequence length="159" mass="17528">KQAYHCKVDIGTNEPAVLSLLAFPQATKRNKPAIEVGDAVYAQITTECPDIEAELVCVNSEQKSGGLGVLSSDGYVLTVPISIVRRLLAPDSQVIRTLGSKYKFEISCGMNGRIWIRAKNLDTTLTIVNFIESLEHIPKCQYQHVADQLVQGFEPVVRQ</sequence>
<dbReference type="AlphaFoldDB" id="A0A7R9QLS7"/>
<dbReference type="PANTHER" id="PTHR21321">
    <property type="entry name" value="PNAS-3 RELATED"/>
    <property type="match status" value="1"/>
</dbReference>
<dbReference type="GO" id="GO:0000177">
    <property type="term" value="C:cytoplasmic exosome (RNase complex)"/>
    <property type="evidence" value="ECO:0007669"/>
    <property type="project" value="TreeGrafter"/>
</dbReference>
<dbReference type="OrthoDB" id="340500at2759"/>
<dbReference type="GO" id="GO:0000467">
    <property type="term" value="P:exonucleolytic trimming to generate mature 3'-end of 5.8S rRNA from tricistronic rRNA transcript (SSU-rRNA, 5.8S rRNA, LSU-rRNA)"/>
    <property type="evidence" value="ECO:0007669"/>
    <property type="project" value="TreeGrafter"/>
</dbReference>
<dbReference type="Pfam" id="PF15985">
    <property type="entry name" value="KH_6"/>
    <property type="match status" value="1"/>
</dbReference>
<dbReference type="SUPFAM" id="SSF54791">
    <property type="entry name" value="Eukaryotic type KH-domain (KH-domain type I)"/>
    <property type="match status" value="1"/>
</dbReference>
<feature type="non-terminal residue" evidence="5">
    <location>
        <position position="159"/>
    </location>
</feature>
<dbReference type="Proteomes" id="UP000759131">
    <property type="component" value="Unassembled WGS sequence"/>
</dbReference>
<dbReference type="Gene3D" id="2.40.50.140">
    <property type="entry name" value="Nucleic acid-binding proteins"/>
    <property type="match status" value="1"/>
</dbReference>
<name>A0A7R9QLS7_9ACAR</name>
<dbReference type="PANTHER" id="PTHR21321:SF1">
    <property type="entry name" value="EXOSOME COMPLEX COMPONENT RRP40"/>
    <property type="match status" value="1"/>
</dbReference>
<dbReference type="GO" id="GO:0034475">
    <property type="term" value="P:U4 snRNA 3'-end processing"/>
    <property type="evidence" value="ECO:0007669"/>
    <property type="project" value="TreeGrafter"/>
</dbReference>
<dbReference type="GO" id="GO:0071035">
    <property type="term" value="P:nuclear polyadenylation-dependent rRNA catabolic process"/>
    <property type="evidence" value="ECO:0007669"/>
    <property type="project" value="TreeGrafter"/>
</dbReference>
<dbReference type="GO" id="GO:0071034">
    <property type="term" value="P:CUT catabolic process"/>
    <property type="evidence" value="ECO:0007669"/>
    <property type="project" value="TreeGrafter"/>
</dbReference>
<evidence type="ECO:0000313" key="6">
    <source>
        <dbReference type="Proteomes" id="UP000759131"/>
    </source>
</evidence>
<dbReference type="InterPro" id="IPR036612">
    <property type="entry name" value="KH_dom_type_1_sf"/>
</dbReference>